<protein>
    <submittedName>
        <fullName evidence="2">Putative secreted protein</fullName>
    </submittedName>
</protein>
<evidence type="ECO:0000256" key="1">
    <source>
        <dbReference type="SAM" id="SignalP"/>
    </source>
</evidence>
<feature type="chain" id="PRO_5014785816" evidence="1">
    <location>
        <begin position="32"/>
        <end position="68"/>
    </location>
</feature>
<organism evidence="2">
    <name type="scientific">Anopheles darlingi</name>
    <name type="common">Mosquito</name>
    <dbReference type="NCBI Taxonomy" id="43151"/>
    <lineage>
        <taxon>Eukaryota</taxon>
        <taxon>Metazoa</taxon>
        <taxon>Ecdysozoa</taxon>
        <taxon>Arthropoda</taxon>
        <taxon>Hexapoda</taxon>
        <taxon>Insecta</taxon>
        <taxon>Pterygota</taxon>
        <taxon>Neoptera</taxon>
        <taxon>Endopterygota</taxon>
        <taxon>Diptera</taxon>
        <taxon>Nematocera</taxon>
        <taxon>Culicoidea</taxon>
        <taxon>Culicidae</taxon>
        <taxon>Anophelinae</taxon>
        <taxon>Anopheles</taxon>
    </lineage>
</organism>
<evidence type="ECO:0000313" key="2">
    <source>
        <dbReference type="EMBL" id="MBW78385.1"/>
    </source>
</evidence>
<dbReference type="EMBL" id="GGFL01014207">
    <property type="protein sequence ID" value="MBW78385.1"/>
    <property type="molecule type" value="Transcribed_RNA"/>
</dbReference>
<keyword evidence="1" id="KW-0732">Signal</keyword>
<name>A0A2M4DLI2_ANODA</name>
<feature type="signal peptide" evidence="1">
    <location>
        <begin position="1"/>
        <end position="31"/>
    </location>
</feature>
<proteinExistence type="predicted"/>
<reference evidence="2" key="1">
    <citation type="submission" date="2018-01" db="EMBL/GenBank/DDBJ databases">
        <title>An insight into the sialome of Amazonian anophelines.</title>
        <authorList>
            <person name="Ribeiro J.M."/>
            <person name="Scarpassa V."/>
            <person name="Calvo E."/>
        </authorList>
    </citation>
    <scope>NUCLEOTIDE SEQUENCE</scope>
</reference>
<accession>A0A2M4DLI2</accession>
<dbReference type="AlphaFoldDB" id="A0A2M4DLI2"/>
<sequence length="68" mass="7817">MGWVVIWCRGRGAGLGGLGKLLSLLARPLLAEGVVKVQRVSYELYHFNFRQRTDRQHIHGDSHFNRRS</sequence>